<evidence type="ECO:0000256" key="6">
    <source>
        <dbReference type="ARBA" id="ARBA00023295"/>
    </source>
</evidence>
<gene>
    <name evidence="10" type="ORF">ENQ20_20305</name>
</gene>
<dbReference type="InterPro" id="IPR006101">
    <property type="entry name" value="Glyco_hydro_2"/>
</dbReference>
<dbReference type="Pfam" id="PF02836">
    <property type="entry name" value="Glyco_hydro_2_C"/>
    <property type="match status" value="1"/>
</dbReference>
<name>A0A7C1FUS5_9CHLR</name>
<dbReference type="Pfam" id="PF00703">
    <property type="entry name" value="Glyco_hydro_2"/>
    <property type="match status" value="1"/>
</dbReference>
<dbReference type="GO" id="GO:0030246">
    <property type="term" value="F:carbohydrate binding"/>
    <property type="evidence" value="ECO:0007669"/>
    <property type="project" value="InterPro"/>
</dbReference>
<evidence type="ECO:0000256" key="8">
    <source>
        <dbReference type="RuleBase" id="RU361154"/>
    </source>
</evidence>
<dbReference type="Pfam" id="PF02929">
    <property type="entry name" value="Bgal_small_N"/>
    <property type="match status" value="1"/>
</dbReference>
<dbReference type="SUPFAM" id="SSF49303">
    <property type="entry name" value="beta-Galactosidase/glucuronidase domain"/>
    <property type="match status" value="2"/>
</dbReference>
<dbReference type="Pfam" id="PF16353">
    <property type="entry name" value="LacZ_4"/>
    <property type="match status" value="1"/>
</dbReference>
<dbReference type="PANTHER" id="PTHR46323">
    <property type="entry name" value="BETA-GALACTOSIDASE"/>
    <property type="match status" value="1"/>
</dbReference>
<protein>
    <recommendedName>
        <fullName evidence="4 8">Beta-galactosidase</fullName>
        <ecNumber evidence="3 8">3.2.1.23</ecNumber>
    </recommendedName>
    <alternativeName>
        <fullName evidence="7 8">Lactase</fullName>
    </alternativeName>
</protein>
<evidence type="ECO:0000313" key="10">
    <source>
        <dbReference type="EMBL" id="HDX33800.1"/>
    </source>
</evidence>
<dbReference type="PROSITE" id="PS00719">
    <property type="entry name" value="GLYCOSYL_HYDROL_F2_1"/>
    <property type="match status" value="1"/>
</dbReference>
<reference evidence="10" key="1">
    <citation type="journal article" date="2020" name="mSystems">
        <title>Genome- and Community-Level Interaction Insights into Carbon Utilization and Element Cycling Functions of Hydrothermarchaeota in Hydrothermal Sediment.</title>
        <authorList>
            <person name="Zhou Z."/>
            <person name="Liu Y."/>
            <person name="Xu W."/>
            <person name="Pan J."/>
            <person name="Luo Z.H."/>
            <person name="Li M."/>
        </authorList>
    </citation>
    <scope>NUCLEOTIDE SEQUENCE [LARGE SCALE GENOMIC DNA]</scope>
    <source>
        <strain evidence="10">SpSt-289</strain>
    </source>
</reference>
<evidence type="ECO:0000256" key="4">
    <source>
        <dbReference type="ARBA" id="ARBA00013303"/>
    </source>
</evidence>
<dbReference type="PRINTS" id="PR00132">
    <property type="entry name" value="GLHYDRLASE2"/>
</dbReference>
<dbReference type="InterPro" id="IPR013783">
    <property type="entry name" value="Ig-like_fold"/>
</dbReference>
<dbReference type="PANTHER" id="PTHR46323:SF2">
    <property type="entry name" value="BETA-GALACTOSIDASE"/>
    <property type="match status" value="1"/>
</dbReference>
<dbReference type="InterPro" id="IPR011013">
    <property type="entry name" value="Gal_mutarotase_sf_dom"/>
</dbReference>
<proteinExistence type="inferred from homology"/>
<evidence type="ECO:0000256" key="5">
    <source>
        <dbReference type="ARBA" id="ARBA00022801"/>
    </source>
</evidence>
<dbReference type="GO" id="GO:0004565">
    <property type="term" value="F:beta-galactosidase activity"/>
    <property type="evidence" value="ECO:0007669"/>
    <property type="project" value="UniProtKB-EC"/>
</dbReference>
<dbReference type="GO" id="GO:0005990">
    <property type="term" value="P:lactose catabolic process"/>
    <property type="evidence" value="ECO:0007669"/>
    <property type="project" value="TreeGrafter"/>
</dbReference>
<dbReference type="SUPFAM" id="SSF51445">
    <property type="entry name" value="(Trans)glycosidases"/>
    <property type="match status" value="1"/>
</dbReference>
<dbReference type="InterPro" id="IPR006102">
    <property type="entry name" value="Ig-like_GH2"/>
</dbReference>
<dbReference type="EMBL" id="DSMG01000204">
    <property type="protein sequence ID" value="HDX33800.1"/>
    <property type="molecule type" value="Genomic_DNA"/>
</dbReference>
<dbReference type="Gene3D" id="3.20.20.80">
    <property type="entry name" value="Glycosidases"/>
    <property type="match status" value="1"/>
</dbReference>
<comment type="similarity">
    <text evidence="2 8">Belongs to the glycosyl hydrolase 2 family.</text>
</comment>
<comment type="catalytic activity">
    <reaction evidence="1 8">
        <text>Hydrolysis of terminal non-reducing beta-D-galactose residues in beta-D-galactosides.</text>
        <dbReference type="EC" id="3.2.1.23"/>
    </reaction>
</comment>
<dbReference type="SUPFAM" id="SSF74650">
    <property type="entry name" value="Galactose mutarotase-like"/>
    <property type="match status" value="1"/>
</dbReference>
<comment type="caution">
    <text evidence="10">The sequence shown here is derived from an EMBL/GenBank/DDBJ whole genome shotgun (WGS) entry which is preliminary data.</text>
</comment>
<dbReference type="InterPro" id="IPR023232">
    <property type="entry name" value="Glyco_hydro_2_AS"/>
</dbReference>
<dbReference type="InterPro" id="IPR023230">
    <property type="entry name" value="Glyco_hydro_2_CS"/>
</dbReference>
<dbReference type="Gene3D" id="2.60.40.10">
    <property type="entry name" value="Immunoglobulins"/>
    <property type="match status" value="2"/>
</dbReference>
<accession>A0A7C1FUS5</accession>
<dbReference type="EC" id="3.2.1.23" evidence="3 8"/>
<evidence type="ECO:0000256" key="2">
    <source>
        <dbReference type="ARBA" id="ARBA00007401"/>
    </source>
</evidence>
<dbReference type="InterPro" id="IPR006104">
    <property type="entry name" value="Glyco_hydro_2_N"/>
</dbReference>
<dbReference type="Gene3D" id="2.60.120.260">
    <property type="entry name" value="Galactose-binding domain-like"/>
    <property type="match status" value="1"/>
</dbReference>
<dbReference type="FunFam" id="3.20.20.80:FF:000018">
    <property type="entry name" value="Beta-galactosidase"/>
    <property type="match status" value="1"/>
</dbReference>
<dbReference type="Gene3D" id="2.70.98.10">
    <property type="match status" value="1"/>
</dbReference>
<feature type="domain" description="Beta galactosidase small chain/" evidence="9">
    <location>
        <begin position="738"/>
        <end position="1016"/>
    </location>
</feature>
<organism evidence="10">
    <name type="scientific">Caldilinea aerophila</name>
    <dbReference type="NCBI Taxonomy" id="133453"/>
    <lineage>
        <taxon>Bacteria</taxon>
        <taxon>Bacillati</taxon>
        <taxon>Chloroflexota</taxon>
        <taxon>Caldilineae</taxon>
        <taxon>Caldilineales</taxon>
        <taxon>Caldilineaceae</taxon>
        <taxon>Caldilinea</taxon>
    </lineage>
</organism>
<keyword evidence="5 8" id="KW-0378">Hydrolase</keyword>
<dbReference type="InterPro" id="IPR008979">
    <property type="entry name" value="Galactose-bd-like_sf"/>
</dbReference>
<dbReference type="InterPro" id="IPR017853">
    <property type="entry name" value="GH"/>
</dbReference>
<evidence type="ECO:0000259" key="9">
    <source>
        <dbReference type="SMART" id="SM01038"/>
    </source>
</evidence>
<dbReference type="GO" id="GO:0009341">
    <property type="term" value="C:beta-galactosidase complex"/>
    <property type="evidence" value="ECO:0007669"/>
    <property type="project" value="InterPro"/>
</dbReference>
<evidence type="ECO:0000256" key="7">
    <source>
        <dbReference type="ARBA" id="ARBA00032230"/>
    </source>
</evidence>
<dbReference type="InterPro" id="IPR014718">
    <property type="entry name" value="GH-type_carb-bd"/>
</dbReference>
<dbReference type="InterPro" id="IPR036156">
    <property type="entry name" value="Beta-gal/glucu_dom_sf"/>
</dbReference>
<dbReference type="SMART" id="SM01038">
    <property type="entry name" value="Bgal_small_N"/>
    <property type="match status" value="1"/>
</dbReference>
<dbReference type="AlphaFoldDB" id="A0A7C1FUS5"/>
<dbReference type="InterPro" id="IPR032312">
    <property type="entry name" value="LacZ_4"/>
</dbReference>
<dbReference type="InterPro" id="IPR004199">
    <property type="entry name" value="B-gal_small/dom_5"/>
</dbReference>
<dbReference type="InterPro" id="IPR006103">
    <property type="entry name" value="Glyco_hydro_2_cat"/>
</dbReference>
<keyword evidence="6 8" id="KW-0326">Glycosidase</keyword>
<dbReference type="Pfam" id="PF02837">
    <property type="entry name" value="Glyco_hydro_2_N"/>
    <property type="match status" value="1"/>
</dbReference>
<evidence type="ECO:0000256" key="1">
    <source>
        <dbReference type="ARBA" id="ARBA00001412"/>
    </source>
</evidence>
<dbReference type="PROSITE" id="PS00608">
    <property type="entry name" value="GLYCOSYL_HYDROL_F2_2"/>
    <property type="match status" value="1"/>
</dbReference>
<dbReference type="SUPFAM" id="SSF49785">
    <property type="entry name" value="Galactose-binding domain-like"/>
    <property type="match status" value="1"/>
</dbReference>
<evidence type="ECO:0000256" key="3">
    <source>
        <dbReference type="ARBA" id="ARBA00012756"/>
    </source>
</evidence>
<sequence>MPQLTSLNRLPPRATLYPFPTAEDALRKPREESPWFLLLNGVWDFKIFGAPEQVTDAAVRQGAWSSIQVPGVWTMQGYGRPHYTNVQMPFPHLPPDVPDANPTGVYRRIFTAPEDWRGRRIVLHFGGCEGALYVYLNGEAVGLSKDARTPAEFDITRLVRFEEPNELLAVVVQWSDATFIEDQDMWWHAGLQREVFLYSTGTPHLQDVFARGDLTDDLRDGILRITARAGFPGGDVTGCTLEAQLFDARGKAVLRRPLRADFNAPDFPRGEVSLETVISKPKLWSAETPDLYTLVVTLQTPHGEESSRCTVGFRRVEIRDRNLLINGKRVLIKGMNLHDHDDTTGRALTRERMESDLQRMKQYNVNAIRTSHYPKDPHFYDLCDRYGFYVIDEANIESHAFYRELCRDLRYTHAFVERVQNMVERDKNHPCVILWSLGNESGYGPNHDAAAGWVRGYDPSRPLHYEGAISIWAGGNLQGGERVTDVMCPMYPEISRIIAYAEQSDDPRPLIMCEYSHAMGNSNGSLADYWAAFERYPALQGGFIWEWIDHGIRQTAPNGASYWAYGGDFDDVPNDANFCTDGIVWPDRTPHPALNEFKYLAQPVHVEPVKLAKGRVRIVNRHDFLNLGWLRGRWELIEDGIVIASGKLPKLDIDPGEGIEVTLDEATPWLSGKKKTNGECFLNFHFYQRNKTLWAPAGYEVGWVQLEAPTKVRNQRKTQRPDQTASAVEVIESADQIVLRSESSEAVFDRQSGLLVAFGAQGRNLLVRGPRLNVWRAATDNDGIRLLENPAWKALPRWLALGLNAVQLQLEEIRLVQESHNPIVEVVHRASGRGRWNDFTHIHRYGLSSDGMLEFYNEVHLGDDVTDIPRVGVDLVLLADFEQLEWYGRGPWENYSDRKASAMIGRYRSTVTEQYVPYIMPQEHGHKTDVRWVRLTDANGYGLHVQGASTFGFSASHFTADDLFQAKHTYELTPRPEVYLNLDAAHRGLGTASCGPDTLPQYRLLERVYRFGWAMRVLQQEGGSQ</sequence>
<dbReference type="InterPro" id="IPR050347">
    <property type="entry name" value="Bact_Beta-galactosidase"/>
</dbReference>